<evidence type="ECO:0000313" key="4">
    <source>
        <dbReference type="EMBL" id="GAX48384.1"/>
    </source>
</evidence>
<accession>A0A224XE61</accession>
<gene>
    <name evidence="4" type="ORF">RsY01_2006</name>
</gene>
<keyword evidence="1" id="KW-0472">Membrane</keyword>
<keyword evidence="5" id="KW-1185">Reference proteome</keyword>
<organism evidence="4 5">
    <name type="scientific">Pseudolactococcus reticulitermitis</name>
    <dbReference type="NCBI Taxonomy" id="2025039"/>
    <lineage>
        <taxon>Bacteria</taxon>
        <taxon>Bacillati</taxon>
        <taxon>Bacillota</taxon>
        <taxon>Bacilli</taxon>
        <taxon>Lactobacillales</taxon>
        <taxon>Streptococcaceae</taxon>
        <taxon>Pseudolactococcus</taxon>
    </lineage>
</organism>
<comment type="caution">
    <text evidence="4">The sequence shown here is derived from an EMBL/GenBank/DDBJ whole genome shotgun (WGS) entry which is preliminary data.</text>
</comment>
<proteinExistence type="predicted"/>
<dbReference type="Pfam" id="PF13791">
    <property type="entry name" value="Sigma_reg_C"/>
    <property type="match status" value="1"/>
</dbReference>
<evidence type="ECO:0008006" key="6">
    <source>
        <dbReference type="Google" id="ProtNLM"/>
    </source>
</evidence>
<evidence type="ECO:0000256" key="1">
    <source>
        <dbReference type="SAM" id="Phobius"/>
    </source>
</evidence>
<feature type="domain" description="Sigma factor regulator C-terminal" evidence="2">
    <location>
        <begin position="197"/>
        <end position="353"/>
    </location>
</feature>
<protein>
    <recommendedName>
        <fullName evidence="6">Sigma factor regulator C-terminal domain-containing protein</fullName>
    </recommendedName>
</protein>
<sequence length="366" mass="41967">MTKFDANKFEEVVKKSKQKNRKKSILMVVISVVLSIILVFAILLGIFSINDRRFFENAKYLEVRTRFMTPNVQTRHLPQSDIGLFNGKNTVEVQKDVDGYPLEWGNISGTFNIFSKLGKVDSYSVGGKSYPEGRRMNFFNPNITYKFMTADITEKAKEEGNYIRKTGKNGSSWLVFPDDLYEEVKYPNDIANIVKTENRVVEVGISFDKPYTYEEVQKMMPENLVQAWYWVSEGEQASNKAQKNIYVNETDEDVFARTVTFGYSENGDIKFGDLRLGNYWEGDNGLKTAFEMLKTDYSSEMDKDERKILDDILKNNHLKNKKDMSLNGIVLTGRSENFKQLEGKSWIRAASAGASAETIPYIKPTK</sequence>
<dbReference type="EMBL" id="BEDT01000006">
    <property type="protein sequence ID" value="GAX48384.1"/>
    <property type="molecule type" value="Genomic_DNA"/>
</dbReference>
<feature type="domain" description="Sigma factor regulator N-terminal" evidence="3">
    <location>
        <begin position="15"/>
        <end position="101"/>
    </location>
</feature>
<name>A0A224XE61_9LACT</name>
<dbReference type="AlphaFoldDB" id="A0A224XE61"/>
<reference evidence="5" key="1">
    <citation type="submission" date="2017-08" db="EMBL/GenBank/DDBJ databases">
        <title>Draft genome sequence of Lactococcus sp. strain Rs-Y01, isolated from the gut of the lower termite Reticulitermes speratus.</title>
        <authorList>
            <person name="Ohkuma M."/>
            <person name="Yuki M."/>
        </authorList>
    </citation>
    <scope>NUCLEOTIDE SEQUENCE [LARGE SCALE GENOMIC DNA]</scope>
    <source>
        <strain evidence="5">Rs-Y01</strain>
    </source>
</reference>
<feature type="transmembrane region" description="Helical" evidence="1">
    <location>
        <begin position="24"/>
        <end position="47"/>
    </location>
</feature>
<evidence type="ECO:0000259" key="2">
    <source>
        <dbReference type="Pfam" id="PF13791"/>
    </source>
</evidence>
<dbReference type="OrthoDB" id="1730160at2"/>
<dbReference type="InterPro" id="IPR025672">
    <property type="entry name" value="Sigma_reg_C_dom"/>
</dbReference>
<keyword evidence="1" id="KW-1133">Transmembrane helix</keyword>
<keyword evidence="1" id="KW-0812">Transmembrane</keyword>
<dbReference type="Pfam" id="PF13800">
    <property type="entry name" value="Sigma_reg_N"/>
    <property type="match status" value="1"/>
</dbReference>
<dbReference type="Proteomes" id="UP000218689">
    <property type="component" value="Unassembled WGS sequence"/>
</dbReference>
<evidence type="ECO:0000313" key="5">
    <source>
        <dbReference type="Proteomes" id="UP000218689"/>
    </source>
</evidence>
<dbReference type="InterPro" id="IPR029101">
    <property type="entry name" value="Sigma_reg_N"/>
</dbReference>
<evidence type="ECO:0000259" key="3">
    <source>
        <dbReference type="Pfam" id="PF13800"/>
    </source>
</evidence>
<dbReference type="RefSeq" id="WP_094785400.1">
    <property type="nucleotide sequence ID" value="NZ_BEDT01000006.1"/>
</dbReference>